<dbReference type="RefSeq" id="WP_315647990.1">
    <property type="nucleotide sequence ID" value="NZ_JAVXZY010000001.1"/>
</dbReference>
<dbReference type="Proteomes" id="UP001246372">
    <property type="component" value="Unassembled WGS sequence"/>
</dbReference>
<feature type="region of interest" description="Disordered" evidence="1">
    <location>
        <begin position="216"/>
        <end position="248"/>
    </location>
</feature>
<keyword evidence="3" id="KW-1185">Reference proteome</keyword>
<feature type="compositionally biased region" description="Polar residues" evidence="1">
    <location>
        <begin position="235"/>
        <end position="248"/>
    </location>
</feature>
<gene>
    <name evidence="2" type="ORF">RQP53_00575</name>
</gene>
<comment type="caution">
    <text evidence="2">The sequence shown here is derived from an EMBL/GenBank/DDBJ whole genome shotgun (WGS) entry which is preliminary data.</text>
</comment>
<accession>A0ABU3P6R5</accession>
<protein>
    <submittedName>
        <fullName evidence="2">Uncharacterized protein</fullName>
    </submittedName>
</protein>
<dbReference type="EMBL" id="JAVXZY010000001">
    <property type="protein sequence ID" value="MDT8997763.1"/>
    <property type="molecule type" value="Genomic_DNA"/>
</dbReference>
<evidence type="ECO:0000256" key="1">
    <source>
        <dbReference type="SAM" id="MobiDB-lite"/>
    </source>
</evidence>
<sequence>MAGDHSRNKQGRLRQEHIATIEGLIQIHPGISLYRLTQLVGARIGMLDLAYSTLRIFMERHGLAILPAERKTGTALPGTLPAIELGADGITARVHRLRGGPETASETRSLCRVDPNASLADQARQAAADWLDLEVVKALAAAAFLAARRKTWQEPDDADYDPADPAAWFDPFMFAEDVADLFRLAVFRQAERFGVKGAADEAKRLASLGGAEWLPKPAAKRGLGQSPREHAEGSGNCQPGSNSAGIRG</sequence>
<evidence type="ECO:0000313" key="3">
    <source>
        <dbReference type="Proteomes" id="UP001246372"/>
    </source>
</evidence>
<reference evidence="2" key="1">
    <citation type="submission" date="2023-09" db="EMBL/GenBank/DDBJ databases">
        <title>Paucibacter sp. APW11 Genome sequencing and assembly.</title>
        <authorList>
            <person name="Kim I."/>
        </authorList>
    </citation>
    <scope>NUCLEOTIDE SEQUENCE</scope>
    <source>
        <strain evidence="2">APW11</strain>
    </source>
</reference>
<name>A0ABU3P6R5_9BURK</name>
<organism evidence="2 3">
    <name type="scientific">Roseateles aquae</name>
    <dbReference type="NCBI Taxonomy" id="3077235"/>
    <lineage>
        <taxon>Bacteria</taxon>
        <taxon>Pseudomonadati</taxon>
        <taxon>Pseudomonadota</taxon>
        <taxon>Betaproteobacteria</taxon>
        <taxon>Burkholderiales</taxon>
        <taxon>Sphaerotilaceae</taxon>
        <taxon>Roseateles</taxon>
    </lineage>
</organism>
<proteinExistence type="predicted"/>
<evidence type="ECO:0000313" key="2">
    <source>
        <dbReference type="EMBL" id="MDT8997763.1"/>
    </source>
</evidence>